<dbReference type="Proteomes" id="UP000642180">
    <property type="component" value="Unassembled WGS sequence"/>
</dbReference>
<protein>
    <recommendedName>
        <fullName evidence="2">histidine kinase</fullName>
        <ecNumber evidence="2">2.7.13.3</ecNumber>
    </recommendedName>
</protein>
<dbReference type="PROSITE" id="PS50112">
    <property type="entry name" value="PAS"/>
    <property type="match status" value="1"/>
</dbReference>
<dbReference type="SMART" id="SM00086">
    <property type="entry name" value="PAC"/>
    <property type="match status" value="1"/>
</dbReference>
<keyword evidence="3" id="KW-0597">Phosphoprotein</keyword>
<dbReference type="GO" id="GO:0004673">
    <property type="term" value="F:protein histidine kinase activity"/>
    <property type="evidence" value="ECO:0007669"/>
    <property type="project" value="UniProtKB-EC"/>
</dbReference>
<organism evidence="8 9">
    <name type="scientific">Oxalicibacterium faecigallinarum</name>
    <dbReference type="NCBI Taxonomy" id="573741"/>
    <lineage>
        <taxon>Bacteria</taxon>
        <taxon>Pseudomonadati</taxon>
        <taxon>Pseudomonadota</taxon>
        <taxon>Betaproteobacteria</taxon>
        <taxon>Burkholderiales</taxon>
        <taxon>Oxalobacteraceae</taxon>
        <taxon>Oxalicibacterium</taxon>
    </lineage>
</organism>
<dbReference type="InterPro" id="IPR000700">
    <property type="entry name" value="PAS-assoc_C"/>
</dbReference>
<dbReference type="InterPro" id="IPR013655">
    <property type="entry name" value="PAS_fold_3"/>
</dbReference>
<evidence type="ECO:0000256" key="1">
    <source>
        <dbReference type="ARBA" id="ARBA00000085"/>
    </source>
</evidence>
<dbReference type="InterPro" id="IPR035965">
    <property type="entry name" value="PAS-like_dom_sf"/>
</dbReference>
<keyword evidence="9" id="KW-1185">Reference proteome</keyword>
<evidence type="ECO:0000259" key="7">
    <source>
        <dbReference type="PROSITE" id="PS50113"/>
    </source>
</evidence>
<dbReference type="PANTHER" id="PTHR43304:SF1">
    <property type="entry name" value="PAC DOMAIN-CONTAINING PROTEIN"/>
    <property type="match status" value="1"/>
</dbReference>
<keyword evidence="4" id="KW-0808">Transferase</keyword>
<dbReference type="Gene3D" id="3.30.450.20">
    <property type="entry name" value="PAS domain"/>
    <property type="match status" value="1"/>
</dbReference>
<proteinExistence type="predicted"/>
<dbReference type="InterPro" id="IPR000014">
    <property type="entry name" value="PAS"/>
</dbReference>
<dbReference type="InterPro" id="IPR052162">
    <property type="entry name" value="Sensor_kinase/Photoreceptor"/>
</dbReference>
<comment type="catalytic activity">
    <reaction evidence="1">
        <text>ATP + protein L-histidine = ADP + protein N-phospho-L-histidine.</text>
        <dbReference type="EC" id="2.7.13.3"/>
    </reaction>
</comment>
<comment type="caution">
    <text evidence="8">The sequence shown here is derived from an EMBL/GenBank/DDBJ whole genome shotgun (WGS) entry which is preliminary data.</text>
</comment>
<gene>
    <name evidence="8" type="ORF">GCM10008066_09740</name>
</gene>
<dbReference type="Pfam" id="PF08447">
    <property type="entry name" value="PAS_3"/>
    <property type="match status" value="1"/>
</dbReference>
<dbReference type="NCBIfam" id="TIGR00229">
    <property type="entry name" value="sensory_box"/>
    <property type="match status" value="1"/>
</dbReference>
<name>A0A8J3APL4_9BURK</name>
<evidence type="ECO:0000256" key="4">
    <source>
        <dbReference type="ARBA" id="ARBA00022679"/>
    </source>
</evidence>
<dbReference type="InterPro" id="IPR001610">
    <property type="entry name" value="PAC"/>
</dbReference>
<dbReference type="AlphaFoldDB" id="A0A8J3APL4"/>
<dbReference type="PANTHER" id="PTHR43304">
    <property type="entry name" value="PHYTOCHROME-LIKE PROTEIN CPH1"/>
    <property type="match status" value="1"/>
</dbReference>
<dbReference type="CDD" id="cd00130">
    <property type="entry name" value="PAS"/>
    <property type="match status" value="1"/>
</dbReference>
<dbReference type="SMART" id="SM00091">
    <property type="entry name" value="PAS"/>
    <property type="match status" value="1"/>
</dbReference>
<dbReference type="PROSITE" id="PS50113">
    <property type="entry name" value="PAC"/>
    <property type="match status" value="1"/>
</dbReference>
<evidence type="ECO:0000256" key="2">
    <source>
        <dbReference type="ARBA" id="ARBA00012438"/>
    </source>
</evidence>
<dbReference type="RefSeq" id="WP_229726238.1">
    <property type="nucleotide sequence ID" value="NZ_BMDI01000001.1"/>
</dbReference>
<feature type="domain" description="PAS" evidence="6">
    <location>
        <begin position="1"/>
        <end position="71"/>
    </location>
</feature>
<evidence type="ECO:0000313" key="9">
    <source>
        <dbReference type="Proteomes" id="UP000642180"/>
    </source>
</evidence>
<accession>A0A8J3APL4</accession>
<evidence type="ECO:0000256" key="3">
    <source>
        <dbReference type="ARBA" id="ARBA00022553"/>
    </source>
</evidence>
<feature type="domain" description="PAC" evidence="7">
    <location>
        <begin position="75"/>
        <end position="127"/>
    </location>
</feature>
<evidence type="ECO:0000313" key="8">
    <source>
        <dbReference type="EMBL" id="GGI17590.1"/>
    </source>
</evidence>
<dbReference type="SUPFAM" id="SSF55785">
    <property type="entry name" value="PYP-like sensor domain (PAS domain)"/>
    <property type="match status" value="1"/>
</dbReference>
<dbReference type="EC" id="2.7.13.3" evidence="2"/>
<keyword evidence="5" id="KW-0418">Kinase</keyword>
<sequence>MDKLFESAFNYSSIGMALVGLNGRWLKVNPSLCRLLGYTESELLHIDFQTLTYPEDLDTDMTHVGNLLKGEIDSYEMEKRYIHKSGTLIWALLSVSLVRDENGMPSFFISQIQDITARKEAVLQRDTFLICHTTCWPPAAHKAICGKSILHGRLCWAGLPMS</sequence>
<evidence type="ECO:0000259" key="6">
    <source>
        <dbReference type="PROSITE" id="PS50112"/>
    </source>
</evidence>
<reference evidence="9" key="1">
    <citation type="journal article" date="2019" name="Int. J. Syst. Evol. Microbiol.">
        <title>The Global Catalogue of Microorganisms (GCM) 10K type strain sequencing project: providing services to taxonomists for standard genome sequencing and annotation.</title>
        <authorList>
            <consortium name="The Broad Institute Genomics Platform"/>
            <consortium name="The Broad Institute Genome Sequencing Center for Infectious Disease"/>
            <person name="Wu L."/>
            <person name="Ma J."/>
        </authorList>
    </citation>
    <scope>NUCLEOTIDE SEQUENCE [LARGE SCALE GENOMIC DNA]</scope>
    <source>
        <strain evidence="9">CCM 2767</strain>
    </source>
</reference>
<dbReference type="EMBL" id="BMDI01000001">
    <property type="protein sequence ID" value="GGI17590.1"/>
    <property type="molecule type" value="Genomic_DNA"/>
</dbReference>
<evidence type="ECO:0000256" key="5">
    <source>
        <dbReference type="ARBA" id="ARBA00022777"/>
    </source>
</evidence>